<proteinExistence type="predicted"/>
<dbReference type="AlphaFoldDB" id="A0A291W520"/>
<organism evidence="2 3">
    <name type="scientific">Streptomyces alboflavus</name>
    <dbReference type="NCBI Taxonomy" id="67267"/>
    <lineage>
        <taxon>Bacteria</taxon>
        <taxon>Bacillati</taxon>
        <taxon>Actinomycetota</taxon>
        <taxon>Actinomycetes</taxon>
        <taxon>Kitasatosporales</taxon>
        <taxon>Streptomycetaceae</taxon>
        <taxon>Streptomyces</taxon>
    </lineage>
</organism>
<reference evidence="2 3" key="1">
    <citation type="submission" date="2017-10" db="EMBL/GenBank/DDBJ databases">
        <title>Streptomyces alboflavus Genome sequencing and assembly.</title>
        <authorList>
            <person name="Wang Y."/>
            <person name="Du B."/>
            <person name="Ding Y."/>
            <person name="Liu H."/>
            <person name="Hou Q."/>
            <person name="Liu K."/>
            <person name="Wang C."/>
            <person name="Yao L."/>
        </authorList>
    </citation>
    <scope>NUCLEOTIDE SEQUENCE [LARGE SCALE GENOMIC DNA]</scope>
    <source>
        <strain evidence="2 3">MDJK44</strain>
        <plasmid evidence="3">Plasmid pmdjk44.1</plasmid>
    </source>
</reference>
<feature type="compositionally biased region" description="Low complexity" evidence="1">
    <location>
        <begin position="81"/>
        <end position="91"/>
    </location>
</feature>
<protein>
    <submittedName>
        <fullName evidence="2">Uncharacterized protein</fullName>
    </submittedName>
</protein>
<feature type="region of interest" description="Disordered" evidence="1">
    <location>
        <begin position="61"/>
        <end position="98"/>
    </location>
</feature>
<keyword evidence="3" id="KW-1185">Reference proteome</keyword>
<accession>A0A291W520</accession>
<evidence type="ECO:0000313" key="2">
    <source>
        <dbReference type="EMBL" id="ATM24731.1"/>
    </source>
</evidence>
<dbReference type="Proteomes" id="UP000195880">
    <property type="component" value="Plasmid pMDJK44.1"/>
</dbReference>
<feature type="region of interest" description="Disordered" evidence="1">
    <location>
        <begin position="302"/>
        <end position="323"/>
    </location>
</feature>
<dbReference type="EMBL" id="CP023976">
    <property type="protein sequence ID" value="ATM24731.1"/>
    <property type="molecule type" value="Genomic_DNA"/>
</dbReference>
<dbReference type="KEGG" id="salf:SMD44_p10232"/>
<dbReference type="OrthoDB" id="4099030at2"/>
<evidence type="ECO:0000313" key="3">
    <source>
        <dbReference type="Proteomes" id="UP000195880"/>
    </source>
</evidence>
<keyword evidence="2" id="KW-0614">Plasmid</keyword>
<sequence>MTRRRIDRAGIKARYGVKDASAFTRLVNFPASDEDGLWDVTQVDAWVQAMRPQFWPPRPEAAAASATAAPVAKAKPKKAATAKSSGAKTAPGTETAKEMAGRFRVSIKTPHTWARTKEQRGPDGRIQVAAFPQPASPGRWKVRQVDNWVRLYRPRVWAAYSGDEPRYVIPLPEGHPKDLLDIGEYGVIRGNALSGQPALRATMQYYLRNDLIAAPDRIAGDGEQPEVFEPMWYRETIYSEIRKRRTREAVEVGEKPVSRFLRQYFEEHSGLLNLERIAQLDGLEHNRAPTSLTTLKAYQSEGKLAPPDRRPGDGQEPPVEDLMWKPESVLPFLCRPDLRRRAVAGGIDGGRESADQ</sequence>
<feature type="compositionally biased region" description="Low complexity" evidence="1">
    <location>
        <begin position="61"/>
        <end position="73"/>
    </location>
</feature>
<geneLocation type="plasmid" evidence="3">
    <name>pmdjk44.1</name>
</geneLocation>
<gene>
    <name evidence="2" type="ORF">SMD44_p10232</name>
</gene>
<name>A0A291W520_9ACTN</name>
<dbReference type="RefSeq" id="WP_159399815.1">
    <property type="nucleotide sequence ID" value="NZ_CP023976.1"/>
</dbReference>
<evidence type="ECO:0000256" key="1">
    <source>
        <dbReference type="SAM" id="MobiDB-lite"/>
    </source>
</evidence>